<sequence length="311" mass="34325">MTSPTLLTLPLELRHVIYSFFIHPQPISHPIPSVGITSVSHYPPPLSLLLVNSQITSEVRDYFYATATWKLIFSHAFNFFRVDPDLRGLEHWPGLRRLRKVEVVFYCDILLFDPWDGGSRFSGHNSSSRPSGKKRIEEEVGRKAKRAVDVLLRADDLRLVIVSWIDTTALPLAEWEGGHAAMLDPLSRLVAKADFKVGSVIMGRGTAAEVDGGRTAFASILHSVLFADGGETRPSRLLLDGTAENGSERAGGSHSSSHEQPAQLRLLAFDSRQDRRLHATMVQSASPQSRCNSVQCKAFTGTAGWDIAEPT</sequence>
<evidence type="ECO:0000313" key="1">
    <source>
        <dbReference type="EMBL" id="KAK5168448.1"/>
    </source>
</evidence>
<dbReference type="Proteomes" id="UP001337655">
    <property type="component" value="Unassembled WGS sequence"/>
</dbReference>
<keyword evidence="2" id="KW-1185">Reference proteome</keyword>
<proteinExistence type="predicted"/>
<dbReference type="EMBL" id="JAVRRT010000010">
    <property type="protein sequence ID" value="KAK5168448.1"/>
    <property type="molecule type" value="Genomic_DNA"/>
</dbReference>
<evidence type="ECO:0000313" key="2">
    <source>
        <dbReference type="Proteomes" id="UP001337655"/>
    </source>
</evidence>
<dbReference type="GeneID" id="89928356"/>
<reference evidence="1 2" key="1">
    <citation type="submission" date="2023-08" db="EMBL/GenBank/DDBJ databases">
        <title>Black Yeasts Isolated from many extreme environments.</title>
        <authorList>
            <person name="Coleine C."/>
            <person name="Stajich J.E."/>
            <person name="Selbmann L."/>
        </authorList>
    </citation>
    <scope>NUCLEOTIDE SEQUENCE [LARGE SCALE GENOMIC DNA]</scope>
    <source>
        <strain evidence="1 2">CCFEE 5935</strain>
    </source>
</reference>
<comment type="caution">
    <text evidence="1">The sequence shown here is derived from an EMBL/GenBank/DDBJ whole genome shotgun (WGS) entry which is preliminary data.</text>
</comment>
<dbReference type="AlphaFoldDB" id="A0AAV9P9C5"/>
<protein>
    <submittedName>
        <fullName evidence="1">Uncharacterized protein</fullName>
    </submittedName>
</protein>
<organism evidence="1 2">
    <name type="scientific">Saxophila tyrrhenica</name>
    <dbReference type="NCBI Taxonomy" id="1690608"/>
    <lineage>
        <taxon>Eukaryota</taxon>
        <taxon>Fungi</taxon>
        <taxon>Dikarya</taxon>
        <taxon>Ascomycota</taxon>
        <taxon>Pezizomycotina</taxon>
        <taxon>Dothideomycetes</taxon>
        <taxon>Dothideomycetidae</taxon>
        <taxon>Mycosphaerellales</taxon>
        <taxon>Extremaceae</taxon>
        <taxon>Saxophila</taxon>
    </lineage>
</organism>
<name>A0AAV9P9C5_9PEZI</name>
<dbReference type="RefSeq" id="XP_064658058.1">
    <property type="nucleotide sequence ID" value="XM_064804257.1"/>
</dbReference>
<gene>
    <name evidence="1" type="ORF">LTR77_007018</name>
</gene>
<accession>A0AAV9P9C5</accession>